<dbReference type="AlphaFoldDB" id="A0A0V1EDN3"/>
<evidence type="ECO:0000256" key="1">
    <source>
        <dbReference type="SAM" id="Phobius"/>
    </source>
</evidence>
<evidence type="ECO:0008006" key="7">
    <source>
        <dbReference type="Google" id="ProtNLM"/>
    </source>
</evidence>
<evidence type="ECO:0000313" key="5">
    <source>
        <dbReference type="Proteomes" id="UP000054632"/>
    </source>
</evidence>
<feature type="transmembrane region" description="Helical" evidence="1">
    <location>
        <begin position="166"/>
        <end position="191"/>
    </location>
</feature>
<keyword evidence="1" id="KW-1133">Transmembrane helix</keyword>
<dbReference type="EMBL" id="JYDS01000010">
    <property type="protein sequence ID" value="KRZ33323.1"/>
    <property type="molecule type" value="Genomic_DNA"/>
</dbReference>
<evidence type="ECO:0000313" key="6">
    <source>
        <dbReference type="Proteomes" id="UP000054805"/>
    </source>
</evidence>
<feature type="transmembrane region" description="Helical" evidence="1">
    <location>
        <begin position="12"/>
        <end position="29"/>
    </location>
</feature>
<gene>
    <name evidence="2" type="ORF">T4A_2605</name>
    <name evidence="3" type="ORF">T4B_11585</name>
    <name evidence="4" type="ORF">T4C_6913</name>
</gene>
<dbReference type="EMBL" id="JYDV01000063">
    <property type="protein sequence ID" value="KRZ37093.1"/>
    <property type="molecule type" value="Genomic_DNA"/>
</dbReference>
<feature type="transmembrane region" description="Helical" evidence="1">
    <location>
        <begin position="41"/>
        <end position="65"/>
    </location>
</feature>
<sequence>MTIAVDIMNVAFGQLAFLSNAIYVIVFAMKKEKKKMDQLTIAYSFGSALIGLGFSFECYECLSLTKGKNFTTKLECMITNPNPTMYTIGQTLTYFTMLVMSLNCLCILSTEKNHGWSKRITMPEIFFFLIFPALFVLIACWLSTLLNNGYKIIIEDCYFRTIVTGTFNKLFCVMLLIVSFASVCILIVALLKLKQEKCKTMEIRTIQIRRNLHISRQASKVIAYTLTVLSLPTAIDVYYMYTNTPFSEIGDYFWPLQPLGLSVLAIWNQVKLIKAKKNVAITSAACSIKAA</sequence>
<keyword evidence="1" id="KW-0812">Transmembrane</keyword>
<proteinExistence type="predicted"/>
<feature type="transmembrane region" description="Helical" evidence="1">
    <location>
        <begin position="221"/>
        <end position="240"/>
    </location>
</feature>
<reference evidence="5 6" key="1">
    <citation type="submission" date="2015-01" db="EMBL/GenBank/DDBJ databases">
        <title>Evolution of Trichinella species and genotypes.</title>
        <authorList>
            <person name="Korhonen P.K."/>
            <person name="Edoardo P."/>
            <person name="Giuseppe L.R."/>
            <person name="Gasser R.B."/>
        </authorList>
    </citation>
    <scope>NUCLEOTIDE SEQUENCE [LARGE SCALE GENOMIC DNA]</scope>
    <source>
        <strain evidence="2">ISS13</strain>
        <strain evidence="4">ISS176</strain>
        <strain evidence="3">ISS588</strain>
    </source>
</reference>
<keyword evidence="6" id="KW-1185">Reference proteome</keyword>
<name>A0A0V1EDN3_TRIPS</name>
<dbReference type="Proteomes" id="UP000054632">
    <property type="component" value="Unassembled WGS sequence"/>
</dbReference>
<dbReference type="EMBL" id="JYDR01000051">
    <property type="protein sequence ID" value="KRY71924.1"/>
    <property type="molecule type" value="Genomic_DNA"/>
</dbReference>
<dbReference type="Proteomes" id="UP000054826">
    <property type="component" value="Unassembled WGS sequence"/>
</dbReference>
<evidence type="ECO:0000313" key="2">
    <source>
        <dbReference type="EMBL" id="KRY71924.1"/>
    </source>
</evidence>
<feature type="transmembrane region" description="Helical" evidence="1">
    <location>
        <begin position="252"/>
        <end position="270"/>
    </location>
</feature>
<evidence type="ECO:0000313" key="3">
    <source>
        <dbReference type="EMBL" id="KRZ33323.1"/>
    </source>
</evidence>
<protein>
    <recommendedName>
        <fullName evidence="7">G-protein coupled receptors family 1 profile domain-containing protein</fullName>
    </recommendedName>
</protein>
<keyword evidence="1" id="KW-0472">Membrane</keyword>
<accession>A0A0V1EDN3</accession>
<dbReference type="Proteomes" id="UP000054805">
    <property type="component" value="Unassembled WGS sequence"/>
</dbReference>
<comment type="caution">
    <text evidence="2">The sequence shown here is derived from an EMBL/GenBank/DDBJ whole genome shotgun (WGS) entry which is preliminary data.</text>
</comment>
<feature type="transmembrane region" description="Helical" evidence="1">
    <location>
        <begin position="125"/>
        <end position="146"/>
    </location>
</feature>
<feature type="transmembrane region" description="Helical" evidence="1">
    <location>
        <begin position="85"/>
        <end position="105"/>
    </location>
</feature>
<organism evidence="2 5">
    <name type="scientific">Trichinella pseudospiralis</name>
    <name type="common">Parasitic roundworm</name>
    <dbReference type="NCBI Taxonomy" id="6337"/>
    <lineage>
        <taxon>Eukaryota</taxon>
        <taxon>Metazoa</taxon>
        <taxon>Ecdysozoa</taxon>
        <taxon>Nematoda</taxon>
        <taxon>Enoplea</taxon>
        <taxon>Dorylaimia</taxon>
        <taxon>Trichinellida</taxon>
        <taxon>Trichinellidae</taxon>
        <taxon>Trichinella</taxon>
    </lineage>
</organism>
<evidence type="ECO:0000313" key="4">
    <source>
        <dbReference type="EMBL" id="KRZ37093.1"/>
    </source>
</evidence>